<comment type="caution">
    <text evidence="1">The sequence shown here is derived from an EMBL/GenBank/DDBJ whole genome shotgun (WGS) entry which is preliminary data.</text>
</comment>
<evidence type="ECO:0000313" key="2">
    <source>
        <dbReference type="Proteomes" id="UP000220611"/>
    </source>
</evidence>
<dbReference type="AlphaFoldDB" id="A0A855A696"/>
<dbReference type="EMBL" id="NOXF01000004">
    <property type="protein sequence ID" value="PEQ24703.1"/>
    <property type="molecule type" value="Genomic_DNA"/>
</dbReference>
<name>A0A855A696_9FIRM</name>
<protein>
    <submittedName>
        <fullName evidence="1">Uncharacterized protein</fullName>
    </submittedName>
</protein>
<gene>
    <name evidence="1" type="ORF">CH238_06990</name>
</gene>
<evidence type="ECO:0000313" key="1">
    <source>
        <dbReference type="EMBL" id="PEQ24703.1"/>
    </source>
</evidence>
<organism evidence="1 2">
    <name type="scientific">[Clostridium] leptum DSM 753</name>
    <dbReference type="NCBI Taxonomy" id="428125"/>
    <lineage>
        <taxon>Bacteria</taxon>
        <taxon>Bacillati</taxon>
        <taxon>Bacillota</taxon>
        <taxon>Clostridia</taxon>
        <taxon>Eubacteriales</taxon>
        <taxon>Oscillospiraceae</taxon>
        <taxon>Oscillospiraceae incertae sedis</taxon>
    </lineage>
</organism>
<sequence length="101" mass="11240">MSGAAACRYESLAMTSFRKSKKGALVPGRMRRIRLIQKKYGMAVQGKRAIHEKRLQLRVKLQPKSYDAVSNAALLASPLCEESRRSPAIPVFPNQIQMGPV</sequence>
<accession>A0A855A696</accession>
<dbReference type="Proteomes" id="UP000220611">
    <property type="component" value="Unassembled WGS sequence"/>
</dbReference>
<proteinExistence type="predicted"/>
<keyword evidence="2" id="KW-1185">Reference proteome</keyword>
<reference evidence="1 2" key="1">
    <citation type="submission" date="2017-07" db="EMBL/GenBank/DDBJ databases">
        <title>Prevalence of linear plasmids in Cutibacterium (Propionibacterium) acnes isolates obtained from prostatic tissue.</title>
        <authorList>
            <person name="Davidsson S."/>
            <person name="Carlsson J."/>
            <person name="Molling P."/>
            <person name="Andren O."/>
            <person name="Andersson S.-O."/>
            <person name="Brzuszkiewicz E."/>
            <person name="Poehlein A."/>
            <person name="Al-Zeer M."/>
            <person name="Brinkmann V."/>
            <person name="Scavenius C."/>
            <person name="Nazipi S."/>
            <person name="Soderquist B."/>
            <person name="Bruggemann H."/>
        </authorList>
    </citation>
    <scope>NUCLEOTIDE SEQUENCE [LARGE SCALE GENOMIC DNA]</scope>
    <source>
        <strain evidence="1 2">DSM 753</strain>
    </source>
</reference>